<proteinExistence type="predicted"/>
<dbReference type="EMBL" id="SRLO01014653">
    <property type="protein sequence ID" value="TNN24666.1"/>
    <property type="molecule type" value="Genomic_DNA"/>
</dbReference>
<comment type="caution">
    <text evidence="2">The sequence shown here is derived from an EMBL/GenBank/DDBJ whole genome shotgun (WGS) entry which is preliminary data.</text>
</comment>
<evidence type="ECO:0000313" key="3">
    <source>
        <dbReference type="Proteomes" id="UP000314294"/>
    </source>
</evidence>
<organism evidence="2 3">
    <name type="scientific">Liparis tanakae</name>
    <name type="common">Tanaka's snailfish</name>
    <dbReference type="NCBI Taxonomy" id="230148"/>
    <lineage>
        <taxon>Eukaryota</taxon>
        <taxon>Metazoa</taxon>
        <taxon>Chordata</taxon>
        <taxon>Craniata</taxon>
        <taxon>Vertebrata</taxon>
        <taxon>Euteleostomi</taxon>
        <taxon>Actinopterygii</taxon>
        <taxon>Neopterygii</taxon>
        <taxon>Teleostei</taxon>
        <taxon>Neoteleostei</taxon>
        <taxon>Acanthomorphata</taxon>
        <taxon>Eupercaria</taxon>
        <taxon>Perciformes</taxon>
        <taxon>Cottioidei</taxon>
        <taxon>Cottales</taxon>
        <taxon>Liparidae</taxon>
        <taxon>Liparis</taxon>
    </lineage>
</organism>
<name>A0A4Z2E6W4_9TELE</name>
<protein>
    <submittedName>
        <fullName evidence="2">Uncharacterized protein</fullName>
    </submittedName>
</protein>
<keyword evidence="3" id="KW-1185">Reference proteome</keyword>
<feature type="compositionally biased region" description="Basic residues" evidence="1">
    <location>
        <begin position="55"/>
        <end position="67"/>
    </location>
</feature>
<feature type="region of interest" description="Disordered" evidence="1">
    <location>
        <begin position="19"/>
        <end position="100"/>
    </location>
</feature>
<accession>A0A4Z2E6W4</accession>
<sequence>MVSVCLDRFTMCTGLSPRRARCASTSTVTPPSMPLFKGRSASSSLRTHRNLPTTQRRRKDGGLKRRAAAGGSRTLNARRETSDGRSKVTARMRPQSQEEY</sequence>
<feature type="compositionally biased region" description="Polar residues" evidence="1">
    <location>
        <begin position="40"/>
        <end position="54"/>
    </location>
</feature>
<dbReference type="AlphaFoldDB" id="A0A4Z2E6W4"/>
<evidence type="ECO:0000313" key="2">
    <source>
        <dbReference type="EMBL" id="TNN24666.1"/>
    </source>
</evidence>
<dbReference type="Proteomes" id="UP000314294">
    <property type="component" value="Unassembled WGS sequence"/>
</dbReference>
<evidence type="ECO:0000256" key="1">
    <source>
        <dbReference type="SAM" id="MobiDB-lite"/>
    </source>
</evidence>
<feature type="compositionally biased region" description="Basic and acidic residues" evidence="1">
    <location>
        <begin position="77"/>
        <end position="86"/>
    </location>
</feature>
<gene>
    <name evidence="2" type="ORF">EYF80_065208</name>
</gene>
<reference evidence="2 3" key="1">
    <citation type="submission" date="2019-03" db="EMBL/GenBank/DDBJ databases">
        <title>First draft genome of Liparis tanakae, snailfish: a comprehensive survey of snailfish specific genes.</title>
        <authorList>
            <person name="Kim W."/>
            <person name="Song I."/>
            <person name="Jeong J.-H."/>
            <person name="Kim D."/>
            <person name="Kim S."/>
            <person name="Ryu S."/>
            <person name="Song J.Y."/>
            <person name="Lee S.K."/>
        </authorList>
    </citation>
    <scope>NUCLEOTIDE SEQUENCE [LARGE SCALE GENOMIC DNA]</scope>
    <source>
        <tissue evidence="2">Muscle</tissue>
    </source>
</reference>